<dbReference type="Pfam" id="PF02515">
    <property type="entry name" value="CoA_transf_3"/>
    <property type="match status" value="1"/>
</dbReference>
<dbReference type="SUPFAM" id="SSF89796">
    <property type="entry name" value="CoA-transferase family III (CaiB/BaiF)"/>
    <property type="match status" value="1"/>
</dbReference>
<reference evidence="2 3" key="1">
    <citation type="submission" date="2012-12" db="EMBL/GenBank/DDBJ databases">
        <title>Whole genome shotgun sequence of Gordonia hirsuta NBRC 16056.</title>
        <authorList>
            <person name="Isaki-Nakamura S."/>
            <person name="Hosoyama A."/>
            <person name="Tsuchikane K."/>
            <person name="Katsumata H."/>
            <person name="Baba S."/>
            <person name="Yamazaki S."/>
            <person name="Fujita N."/>
        </authorList>
    </citation>
    <scope>NUCLEOTIDE SEQUENCE [LARGE SCALE GENOMIC DNA]</scope>
    <source>
        <strain evidence="2 3">NBRC 16056</strain>
    </source>
</reference>
<dbReference type="Gene3D" id="3.40.50.10540">
    <property type="entry name" value="Crotonobetainyl-coa:carnitine coa-transferase, domain 1"/>
    <property type="match status" value="1"/>
</dbReference>
<protein>
    <submittedName>
        <fullName evidence="2">CaiB/BaiF family protein</fullName>
    </submittedName>
</protein>
<dbReference type="InterPro" id="IPR044855">
    <property type="entry name" value="CoA-Trfase_III_dom3_sf"/>
</dbReference>
<gene>
    <name evidence="2" type="ORF">GOHSU_29_00350</name>
</gene>
<dbReference type="GO" id="GO:0008410">
    <property type="term" value="F:CoA-transferase activity"/>
    <property type="evidence" value="ECO:0007669"/>
    <property type="project" value="TreeGrafter"/>
</dbReference>
<organism evidence="2 3">
    <name type="scientific">Gordonia hirsuta DSM 44140 = NBRC 16056</name>
    <dbReference type="NCBI Taxonomy" id="1121927"/>
    <lineage>
        <taxon>Bacteria</taxon>
        <taxon>Bacillati</taxon>
        <taxon>Actinomycetota</taxon>
        <taxon>Actinomycetes</taxon>
        <taxon>Mycobacteriales</taxon>
        <taxon>Gordoniaceae</taxon>
        <taxon>Gordonia</taxon>
    </lineage>
</organism>
<comment type="caution">
    <text evidence="2">The sequence shown here is derived from an EMBL/GenBank/DDBJ whole genome shotgun (WGS) entry which is preliminary data.</text>
</comment>
<sequence length="382" mass="40110">MAAPLATRQLADLGARVIKVERPGGGDLARGYDHVVEGTGAHFVWLNRGKESLAVDLKSAAGRTLVQRLIASADVFVQNLAPGAAQRLGLGAEQLRADHPELVTVALSGFGPGGPYSQRKSYDMLIQAEAGLISITGTPESAAKTGIPTADIAAGMYAAQSVLAALLRRSRTGEGATIDVSMLEATIEWMGYPMYARMYSGVEPERMGVGHTAIAPYNTYPAADGEVLIGVQSDNGWRDLMTEVFDRPDLVADPRFVTNIARVENRAACDALVAELSARFSVAELTARLAAAGVPAAQLNGVGGAVEHPQLQARDRWREVGTEHSRVPALLPPATFADHEPPMGDVPALGEHTVAILAELGMPEADISAVLAAGIAATVRRG</sequence>
<dbReference type="InterPro" id="IPR050483">
    <property type="entry name" value="CoA-transferase_III_domain"/>
</dbReference>
<name>L7LDB9_9ACTN</name>
<dbReference type="InterPro" id="IPR023606">
    <property type="entry name" value="CoA-Trfase_III_dom_1_sf"/>
</dbReference>
<keyword evidence="1" id="KW-0808">Transferase</keyword>
<evidence type="ECO:0000256" key="1">
    <source>
        <dbReference type="ARBA" id="ARBA00022679"/>
    </source>
</evidence>
<dbReference type="STRING" id="1121927.GOHSU_29_00350"/>
<evidence type="ECO:0000313" key="3">
    <source>
        <dbReference type="Proteomes" id="UP000053405"/>
    </source>
</evidence>
<evidence type="ECO:0000313" key="2">
    <source>
        <dbReference type="EMBL" id="GAC58052.1"/>
    </source>
</evidence>
<dbReference type="Gene3D" id="3.30.1540.10">
    <property type="entry name" value="formyl-coa transferase, domain 3"/>
    <property type="match status" value="1"/>
</dbReference>
<dbReference type="EMBL" id="BANT01000029">
    <property type="protein sequence ID" value="GAC58052.1"/>
    <property type="molecule type" value="Genomic_DNA"/>
</dbReference>
<dbReference type="InterPro" id="IPR003673">
    <property type="entry name" value="CoA-Trfase_fam_III"/>
</dbReference>
<accession>L7LDB9</accession>
<dbReference type="PANTHER" id="PTHR48207:SF3">
    <property type="entry name" value="SUCCINATE--HYDROXYMETHYLGLUTARATE COA-TRANSFERASE"/>
    <property type="match status" value="1"/>
</dbReference>
<dbReference type="PANTHER" id="PTHR48207">
    <property type="entry name" value="SUCCINATE--HYDROXYMETHYLGLUTARATE COA-TRANSFERASE"/>
    <property type="match status" value="1"/>
</dbReference>
<proteinExistence type="predicted"/>
<keyword evidence="3" id="KW-1185">Reference proteome</keyword>
<dbReference type="Proteomes" id="UP000053405">
    <property type="component" value="Unassembled WGS sequence"/>
</dbReference>
<dbReference type="AlphaFoldDB" id="L7LDB9"/>
<dbReference type="eggNOG" id="COG1804">
    <property type="taxonomic scope" value="Bacteria"/>
</dbReference>